<dbReference type="PANTHER" id="PTHR40633:SF1">
    <property type="entry name" value="GPI ANCHORED SERINE-THREONINE RICH PROTEIN (AFU_ORTHOLOGUE AFUA_1G03630)"/>
    <property type="match status" value="1"/>
</dbReference>
<evidence type="ECO:0000259" key="3">
    <source>
        <dbReference type="Pfam" id="PF10342"/>
    </source>
</evidence>
<sequence length="358" mass="35707">MPKRNNQKFVEIVAMSSDFSLFSLFAAGLACLVPVTNAYTQPTGSPEGNAIYTPGSTSVVPAGSPYEITWDPTTSGTVTLVLLKGPSNNAVPQYAIVEGIDNSGSYTWTPSEDLSPTDGPTGYGIELIVDATGQYQYSTQFGISNDGYNADSKAVASSLTSAASTTITMSTSSASEMTSAISTTFATSATSATSSVSETTATANATSSTGDVYVTEVVDKFTTYCPYATSFTAGGKTYTVSSATTLTVTDCPGGCTVSKPASMSAPTTAAPVTTAMFSSKPAAVMTTGGMPANGSAPYPTGGMAVPSSLRTSASAGMPSSGANATGSGSPPIQANGASSVATSFVGLAVAAGIAVFAL</sequence>
<dbReference type="PROSITE" id="PS51257">
    <property type="entry name" value="PROKAR_LIPOPROTEIN"/>
    <property type="match status" value="1"/>
</dbReference>
<dbReference type="PANTHER" id="PTHR40633">
    <property type="entry name" value="MATRIX PROTEIN, PUTATIVE (AFU_ORTHOLOGUE AFUA_8G05410)-RELATED"/>
    <property type="match status" value="1"/>
</dbReference>
<dbReference type="VEuPathDB" id="FungiDB:BTJ68_02589"/>
<feature type="region of interest" description="Disordered" evidence="2">
    <location>
        <begin position="307"/>
        <end position="332"/>
    </location>
</feature>
<proteinExistence type="predicted"/>
<evidence type="ECO:0000256" key="1">
    <source>
        <dbReference type="ARBA" id="ARBA00022729"/>
    </source>
</evidence>
<name>A0A3M7EFF1_HORWE</name>
<dbReference type="InterPro" id="IPR018466">
    <property type="entry name" value="Kre9/Knh1-like_N"/>
</dbReference>
<evidence type="ECO:0000313" key="5">
    <source>
        <dbReference type="Proteomes" id="UP000269276"/>
    </source>
</evidence>
<organism evidence="4 5">
    <name type="scientific">Hortaea werneckii</name>
    <name type="common">Black yeast</name>
    <name type="synonym">Cladosporium werneckii</name>
    <dbReference type="NCBI Taxonomy" id="91943"/>
    <lineage>
        <taxon>Eukaryota</taxon>
        <taxon>Fungi</taxon>
        <taxon>Dikarya</taxon>
        <taxon>Ascomycota</taxon>
        <taxon>Pezizomycotina</taxon>
        <taxon>Dothideomycetes</taxon>
        <taxon>Dothideomycetidae</taxon>
        <taxon>Mycosphaerellales</taxon>
        <taxon>Teratosphaeriaceae</taxon>
        <taxon>Hortaea</taxon>
    </lineage>
</organism>
<keyword evidence="1" id="KW-0732">Signal</keyword>
<gene>
    <name evidence="4" type="ORF">D0863_02761</name>
</gene>
<protein>
    <recommendedName>
        <fullName evidence="3">Yeast cell wall synthesis Kre9/Knh1-like N-terminal domain-containing protein</fullName>
    </recommendedName>
</protein>
<evidence type="ECO:0000256" key="2">
    <source>
        <dbReference type="SAM" id="MobiDB-lite"/>
    </source>
</evidence>
<dbReference type="Pfam" id="PF10342">
    <property type="entry name" value="Kre9_KNH"/>
    <property type="match status" value="1"/>
</dbReference>
<dbReference type="Proteomes" id="UP000269276">
    <property type="component" value="Unassembled WGS sequence"/>
</dbReference>
<dbReference type="EMBL" id="QWIP01000061">
    <property type="protein sequence ID" value="RMY75190.1"/>
    <property type="molecule type" value="Genomic_DNA"/>
</dbReference>
<comment type="caution">
    <text evidence="4">The sequence shown here is derived from an EMBL/GenBank/DDBJ whole genome shotgun (WGS) entry which is preliminary data.</text>
</comment>
<dbReference type="OrthoDB" id="4094614at2759"/>
<reference evidence="4 5" key="1">
    <citation type="journal article" date="2018" name="BMC Genomics">
        <title>Genomic evidence for intraspecific hybridization in a clonal and extremely halotolerant yeast.</title>
        <authorList>
            <person name="Gostincar C."/>
            <person name="Stajich J.E."/>
            <person name="Zupancic J."/>
            <person name="Zalar P."/>
            <person name="Gunde-Cimerman N."/>
        </authorList>
    </citation>
    <scope>NUCLEOTIDE SEQUENCE [LARGE SCALE GENOMIC DNA]</scope>
    <source>
        <strain evidence="4 5">EXF-2682</strain>
    </source>
</reference>
<feature type="compositionally biased region" description="Polar residues" evidence="2">
    <location>
        <begin position="320"/>
        <end position="332"/>
    </location>
</feature>
<feature type="domain" description="Yeast cell wall synthesis Kre9/Knh1-like N-terminal" evidence="3">
    <location>
        <begin position="53"/>
        <end position="143"/>
    </location>
</feature>
<accession>A0A3M7EFF1</accession>
<dbReference type="AlphaFoldDB" id="A0A3M7EFF1"/>
<dbReference type="InterPro" id="IPR052982">
    <property type="entry name" value="SRP1/TIP1-like"/>
</dbReference>
<evidence type="ECO:0000313" key="4">
    <source>
        <dbReference type="EMBL" id="RMY75190.1"/>
    </source>
</evidence>